<dbReference type="Pfam" id="PF00977">
    <property type="entry name" value="His_biosynth"/>
    <property type="match status" value="1"/>
</dbReference>
<sequence length="238" mass="24461">MTSALTLLPAVDISGGRASQVVGDGEDDPAQVVARWVAEGAKWLHLVDLDRAFGRGENAALIAELTAAHDVPVQVSGGIADEASLAVALETAAARVNLASSALRDRGWVKEVVREHAARIAVGIDVQAGEVVARGSDIRLGSLDDVLADLDGIGCRTYVVADANRDGSLHGADTDLFRHVAERVEGQVIASGGVASLDDLRRLRLLADVGVSGVVLGAALYHGALTLADALEVAGGAR</sequence>
<accession>A0ABY4YE22</accession>
<keyword evidence="7" id="KW-1185">Reference proteome</keyword>
<evidence type="ECO:0000256" key="1">
    <source>
        <dbReference type="ARBA" id="ARBA00009667"/>
    </source>
</evidence>
<dbReference type="InterPro" id="IPR013785">
    <property type="entry name" value="Aldolase_TIM"/>
</dbReference>
<evidence type="ECO:0000256" key="5">
    <source>
        <dbReference type="RuleBase" id="RU003657"/>
    </source>
</evidence>
<keyword evidence="2 5" id="KW-0028">Amino-acid biosynthesis</keyword>
<evidence type="ECO:0000256" key="4">
    <source>
        <dbReference type="ARBA" id="ARBA00029440"/>
    </source>
</evidence>
<evidence type="ECO:0000256" key="2">
    <source>
        <dbReference type="ARBA" id="ARBA00022605"/>
    </source>
</evidence>
<dbReference type="PANTHER" id="PTHR43090">
    <property type="entry name" value="1-(5-PHOSPHORIBOSYL)-5-[(5-PHOSPHORIBOSYLAMINO)METHYLIDENEAMINO] IMIDAZOLE-4-CARBOXAMIDE ISOMERASE"/>
    <property type="match status" value="1"/>
</dbReference>
<organism evidence="6 7">
    <name type="scientific">Ornithinimicrobium cryptoxanthini</name>
    <dbReference type="NCBI Taxonomy" id="2934161"/>
    <lineage>
        <taxon>Bacteria</taxon>
        <taxon>Bacillati</taxon>
        <taxon>Actinomycetota</taxon>
        <taxon>Actinomycetes</taxon>
        <taxon>Micrococcales</taxon>
        <taxon>Ornithinimicrobiaceae</taxon>
        <taxon>Ornithinimicrobium</taxon>
    </lineage>
</organism>
<comment type="similarity">
    <text evidence="1 5">Belongs to the HisA/HisF family.</text>
</comment>
<reference evidence="6" key="1">
    <citation type="submission" date="2022-06" db="EMBL/GenBank/DDBJ databases">
        <title>Ornithinimicrobium JY.X270.</title>
        <authorList>
            <person name="Huang Y."/>
        </authorList>
    </citation>
    <scope>NUCLEOTIDE SEQUENCE</scope>
    <source>
        <strain evidence="6">JY.X270</strain>
    </source>
</reference>
<dbReference type="InterPro" id="IPR011060">
    <property type="entry name" value="RibuloseP-bd_barrel"/>
</dbReference>
<dbReference type="EMBL" id="CP099490">
    <property type="protein sequence ID" value="USQ75028.1"/>
    <property type="molecule type" value="Genomic_DNA"/>
</dbReference>
<dbReference type="RefSeq" id="WP_252619162.1">
    <property type="nucleotide sequence ID" value="NZ_CP099490.1"/>
</dbReference>
<evidence type="ECO:0000313" key="7">
    <source>
        <dbReference type="Proteomes" id="UP001056535"/>
    </source>
</evidence>
<keyword evidence="3 5" id="KW-0368">Histidine biosynthesis</keyword>
<comment type="pathway">
    <text evidence="4">Amino-acid biosynthesis.</text>
</comment>
<evidence type="ECO:0000313" key="6">
    <source>
        <dbReference type="EMBL" id="USQ75028.1"/>
    </source>
</evidence>
<dbReference type="Proteomes" id="UP001056535">
    <property type="component" value="Chromosome"/>
</dbReference>
<evidence type="ECO:0000256" key="3">
    <source>
        <dbReference type="ARBA" id="ARBA00023102"/>
    </source>
</evidence>
<gene>
    <name evidence="6" type="ORF">NF557_10230</name>
</gene>
<dbReference type="SUPFAM" id="SSF51366">
    <property type="entry name" value="Ribulose-phoshate binding barrel"/>
    <property type="match status" value="1"/>
</dbReference>
<dbReference type="PANTHER" id="PTHR43090:SF2">
    <property type="entry name" value="1-(5-PHOSPHORIBOSYL)-5-[(5-PHOSPHORIBOSYLAMINO)METHYLIDENEAMINO] IMIDAZOLE-4-CARBOXAMIDE ISOMERASE"/>
    <property type="match status" value="1"/>
</dbReference>
<dbReference type="Gene3D" id="3.20.20.70">
    <property type="entry name" value="Aldolase class I"/>
    <property type="match status" value="1"/>
</dbReference>
<dbReference type="InterPro" id="IPR006062">
    <property type="entry name" value="His_biosynth"/>
</dbReference>
<proteinExistence type="inferred from homology"/>
<protein>
    <submittedName>
        <fullName evidence="6">HisA/HisF-related TIM barrel protein</fullName>
    </submittedName>
</protein>
<name>A0ABY4YE22_9MICO</name>
<dbReference type="InterPro" id="IPR044524">
    <property type="entry name" value="Isoase_HisA-like"/>
</dbReference>